<dbReference type="OrthoDB" id="3011667at2759"/>
<dbReference type="EMBL" id="KN817687">
    <property type="protein sequence ID" value="KJA14258.1"/>
    <property type="molecule type" value="Genomic_DNA"/>
</dbReference>
<organism evidence="2 3">
    <name type="scientific">Hypholoma sublateritium (strain FD-334 SS-4)</name>
    <dbReference type="NCBI Taxonomy" id="945553"/>
    <lineage>
        <taxon>Eukaryota</taxon>
        <taxon>Fungi</taxon>
        <taxon>Dikarya</taxon>
        <taxon>Basidiomycota</taxon>
        <taxon>Agaricomycotina</taxon>
        <taxon>Agaricomycetes</taxon>
        <taxon>Agaricomycetidae</taxon>
        <taxon>Agaricales</taxon>
        <taxon>Agaricineae</taxon>
        <taxon>Strophariaceae</taxon>
        <taxon>Hypholoma</taxon>
    </lineage>
</organism>
<keyword evidence="3" id="KW-1185">Reference proteome</keyword>
<dbReference type="AlphaFoldDB" id="A0A0D2LTV9"/>
<evidence type="ECO:0000313" key="3">
    <source>
        <dbReference type="Proteomes" id="UP000054270"/>
    </source>
</evidence>
<protein>
    <submittedName>
        <fullName evidence="2">Uncharacterized protein</fullName>
    </submittedName>
</protein>
<sequence>MGEAQWFQPTVRNRLEKTIILTNFTIKYGKFYDIKNPFNESQSAQGIKIASKSEHEWGHCGRESSPTGTEGIFEIRLEEGEEKVAEIYWDCPWSGSNSISKTWVKEGYNVSIDGFSVPSGALGKGAIAIRID</sequence>
<dbReference type="Pfam" id="PF06355">
    <property type="entry name" value="Aegerolysin"/>
    <property type="match status" value="1"/>
</dbReference>
<reference evidence="3" key="1">
    <citation type="submission" date="2014-04" db="EMBL/GenBank/DDBJ databases">
        <title>Evolutionary Origins and Diversification of the Mycorrhizal Mutualists.</title>
        <authorList>
            <consortium name="DOE Joint Genome Institute"/>
            <consortium name="Mycorrhizal Genomics Consortium"/>
            <person name="Kohler A."/>
            <person name="Kuo A."/>
            <person name="Nagy L.G."/>
            <person name="Floudas D."/>
            <person name="Copeland A."/>
            <person name="Barry K.W."/>
            <person name="Cichocki N."/>
            <person name="Veneault-Fourrey C."/>
            <person name="LaButti K."/>
            <person name="Lindquist E.A."/>
            <person name="Lipzen A."/>
            <person name="Lundell T."/>
            <person name="Morin E."/>
            <person name="Murat C."/>
            <person name="Riley R."/>
            <person name="Ohm R."/>
            <person name="Sun H."/>
            <person name="Tunlid A."/>
            <person name="Henrissat B."/>
            <person name="Grigoriev I.V."/>
            <person name="Hibbett D.S."/>
            <person name="Martin F."/>
        </authorList>
    </citation>
    <scope>NUCLEOTIDE SEQUENCE [LARGE SCALE GENOMIC DNA]</scope>
    <source>
        <strain evidence="3">FD-334 SS-4</strain>
    </source>
</reference>
<gene>
    <name evidence="2" type="ORF">HYPSUDRAFT_208851</name>
</gene>
<dbReference type="GO" id="GO:0019836">
    <property type="term" value="P:symbiont-mediated hemolysis of host erythrocyte"/>
    <property type="evidence" value="ECO:0007669"/>
    <property type="project" value="InterPro"/>
</dbReference>
<name>A0A0D2LTV9_HYPSF</name>
<dbReference type="InterPro" id="IPR009413">
    <property type="entry name" value="Aegerolysin-typ"/>
</dbReference>
<evidence type="ECO:0000256" key="1">
    <source>
        <dbReference type="ARBA" id="ARBA00010795"/>
    </source>
</evidence>
<dbReference type="Gene3D" id="2.60.270.50">
    <property type="match status" value="1"/>
</dbReference>
<comment type="similarity">
    <text evidence="1">Belongs to the aegerolysin family.</text>
</comment>
<dbReference type="Proteomes" id="UP000054270">
    <property type="component" value="Unassembled WGS sequence"/>
</dbReference>
<proteinExistence type="inferred from homology"/>
<evidence type="ECO:0000313" key="2">
    <source>
        <dbReference type="EMBL" id="KJA14258.1"/>
    </source>
</evidence>
<dbReference type="STRING" id="945553.A0A0D2LTV9"/>
<accession>A0A0D2LTV9</accession>